<organism evidence="3 4">
    <name type="scientific">Rubrivivax albus</name>
    <dbReference type="NCBI Taxonomy" id="2499835"/>
    <lineage>
        <taxon>Bacteria</taxon>
        <taxon>Pseudomonadati</taxon>
        <taxon>Pseudomonadota</taxon>
        <taxon>Betaproteobacteria</taxon>
        <taxon>Burkholderiales</taxon>
        <taxon>Sphaerotilaceae</taxon>
        <taxon>Rubrivivax</taxon>
    </lineage>
</organism>
<dbReference type="Pfam" id="PF08495">
    <property type="entry name" value="FIST"/>
    <property type="match status" value="1"/>
</dbReference>
<dbReference type="PANTHER" id="PTHR40252:SF2">
    <property type="entry name" value="BLR0328 PROTEIN"/>
    <property type="match status" value="1"/>
</dbReference>
<gene>
    <name evidence="3" type="ORF">ENE75_16745</name>
</gene>
<dbReference type="InterPro" id="IPR019494">
    <property type="entry name" value="FIST_C"/>
</dbReference>
<sequence>MLLASVTGGIGRSWSAPLPVELDGPDTLVLAFGAPGDESVMPLAALDDAFPRSVVVGCSTAGEIAGDQVSDGTLSVAIARFEHTHLRHAEATVRDAETSRTAGQILAEKLAPDCAGEPLRAVFLLADGLSVNGTLLTSGLAAALPDGVVITGGLAADGSRFRRTWLAQAGRQQPNIVSAVGFYGDRIRVGHGCSAGWSDFGPERRITRAEGNVLYELDGQPALALYKTYLGDLASGLPGTALLFPLALRRDGSQANHLIRTVVGVDDDAQSMTFAGDIPLGASARLMRANTDRLIDSAGTAAGEAMASMPGGSPMLVISVSCVGRRLVLGERTDEEVETVLGHAPEHSVHVGFYSYGEIAPSGGCRFSDLHNQTMTVTALAEA</sequence>
<dbReference type="InterPro" id="IPR013702">
    <property type="entry name" value="FIST_domain_N"/>
</dbReference>
<name>A0A3S2U7A3_9BURK</name>
<dbReference type="Pfam" id="PF10442">
    <property type="entry name" value="FIST_C"/>
    <property type="match status" value="1"/>
</dbReference>
<evidence type="ECO:0000313" key="3">
    <source>
        <dbReference type="EMBL" id="RVT49972.1"/>
    </source>
</evidence>
<dbReference type="SMART" id="SM00897">
    <property type="entry name" value="FIST"/>
    <property type="match status" value="1"/>
</dbReference>
<dbReference type="Proteomes" id="UP000288178">
    <property type="component" value="Unassembled WGS sequence"/>
</dbReference>
<dbReference type="EMBL" id="SACT01000006">
    <property type="protein sequence ID" value="RVT49972.1"/>
    <property type="molecule type" value="Genomic_DNA"/>
</dbReference>
<accession>A0A3S2U7A3</accession>
<dbReference type="RefSeq" id="WP_128199482.1">
    <property type="nucleotide sequence ID" value="NZ_SACT01000006.1"/>
</dbReference>
<dbReference type="SMART" id="SM01204">
    <property type="entry name" value="FIST_C"/>
    <property type="match status" value="1"/>
</dbReference>
<feature type="domain" description="FIST C-domain" evidence="2">
    <location>
        <begin position="222"/>
        <end position="362"/>
    </location>
</feature>
<proteinExistence type="predicted"/>
<keyword evidence="4" id="KW-1185">Reference proteome</keyword>
<evidence type="ECO:0000259" key="2">
    <source>
        <dbReference type="SMART" id="SM01204"/>
    </source>
</evidence>
<evidence type="ECO:0008006" key="5">
    <source>
        <dbReference type="Google" id="ProtNLM"/>
    </source>
</evidence>
<dbReference type="PANTHER" id="PTHR40252">
    <property type="entry name" value="BLR0328 PROTEIN"/>
    <property type="match status" value="1"/>
</dbReference>
<evidence type="ECO:0000259" key="1">
    <source>
        <dbReference type="SMART" id="SM00897"/>
    </source>
</evidence>
<dbReference type="AlphaFoldDB" id="A0A3S2U7A3"/>
<feature type="domain" description="FIST" evidence="1">
    <location>
        <begin position="24"/>
        <end position="221"/>
    </location>
</feature>
<dbReference type="OrthoDB" id="9770435at2"/>
<comment type="caution">
    <text evidence="3">The sequence shown here is derived from an EMBL/GenBank/DDBJ whole genome shotgun (WGS) entry which is preliminary data.</text>
</comment>
<reference evidence="3 4" key="1">
    <citation type="submission" date="2019-01" db="EMBL/GenBank/DDBJ databases">
        <authorList>
            <person name="Chen W.-M."/>
        </authorList>
    </citation>
    <scope>NUCLEOTIDE SEQUENCE [LARGE SCALE GENOMIC DNA]</scope>
    <source>
        <strain evidence="3 4">ICH-3</strain>
    </source>
</reference>
<protein>
    <recommendedName>
        <fullName evidence="5">Histidine kinase</fullName>
    </recommendedName>
</protein>
<evidence type="ECO:0000313" key="4">
    <source>
        <dbReference type="Proteomes" id="UP000288178"/>
    </source>
</evidence>